<dbReference type="OrthoDB" id="10062662at2759"/>
<dbReference type="Gene3D" id="3.40.30.10">
    <property type="entry name" value="Glutaredoxin"/>
    <property type="match status" value="1"/>
</dbReference>
<organism evidence="2 5">
    <name type="scientific">Adineta ricciae</name>
    <name type="common">Rotifer</name>
    <dbReference type="NCBI Taxonomy" id="249248"/>
    <lineage>
        <taxon>Eukaryota</taxon>
        <taxon>Metazoa</taxon>
        <taxon>Spiralia</taxon>
        <taxon>Gnathifera</taxon>
        <taxon>Rotifera</taxon>
        <taxon>Eurotatoria</taxon>
        <taxon>Bdelloidea</taxon>
        <taxon>Adinetida</taxon>
        <taxon>Adinetidae</taxon>
        <taxon>Adineta</taxon>
    </lineage>
</organism>
<dbReference type="Proteomes" id="UP000663852">
    <property type="component" value="Unassembled WGS sequence"/>
</dbReference>
<dbReference type="AlphaFoldDB" id="A0A815AFX6"/>
<protein>
    <recommendedName>
        <fullName evidence="1">Fas-associated factor 1/2-like UAS domain-containing protein</fullName>
    </recommendedName>
</protein>
<reference evidence="2" key="1">
    <citation type="submission" date="2021-02" db="EMBL/GenBank/DDBJ databases">
        <authorList>
            <person name="Nowell W R."/>
        </authorList>
    </citation>
    <scope>NUCLEOTIDE SEQUENCE</scope>
</reference>
<accession>A0A815AFX6</accession>
<gene>
    <name evidence="2" type="ORF">EDS130_LOCUS28255</name>
    <name evidence="3" type="ORF">XAT740_LOCUS52288</name>
</gene>
<name>A0A815AFX6_ADIRI</name>
<sequence length="483" mass="56636">MDSDTEDQVSVFSDSFDDLIDIDEFDGNPNDLTLIFFGQSLTKACEISFGQSLIEERRPILVYIYNEGSILLNESFRKSICYSENIWRYLNMNYIVWPWKFTCETAEILEMIWRNLFSVSFFETFSIEQFPLLIGITRLFEYRTDSTITSEYQFKVLAANNTLVNRNIAVDSDNLFNELHQFREYCDQIEKDLAFNFVETTRLCWDIVYEIAQYLPLNDAISAFSINVLHLLNKSKSFKFQLSNLNDPIIAKILSKIPHDKSVSLYFDGRETVSENCLTRIARLREINSITLSAASKYEDQIEVYKRNFPKLTRLSLYFDNELSYDKFYDLFDLLGPGIQRFEVRCPGISHNYSYAPRSNYWRAEANKIESFLLDLNHHRSAPTNDSVHADAQSFSKEMISWIMKMKSIKYFYFVGDRDDVKQFLHENQWTGIKDACFNLQKISLQVVESIFDDRQVLVQQAQEIQTRLCNGQKTILFRVGFS</sequence>
<evidence type="ECO:0000313" key="2">
    <source>
        <dbReference type="EMBL" id="CAF1256141.1"/>
    </source>
</evidence>
<evidence type="ECO:0000259" key="1">
    <source>
        <dbReference type="Pfam" id="PF21021"/>
    </source>
</evidence>
<dbReference type="InterPro" id="IPR049483">
    <property type="entry name" value="FAF1_2-like_UAS"/>
</dbReference>
<dbReference type="Pfam" id="PF21021">
    <property type="entry name" value="FAF1"/>
    <property type="match status" value="1"/>
</dbReference>
<dbReference type="Proteomes" id="UP000663828">
    <property type="component" value="Unassembled WGS sequence"/>
</dbReference>
<evidence type="ECO:0000313" key="4">
    <source>
        <dbReference type="Proteomes" id="UP000663828"/>
    </source>
</evidence>
<comment type="caution">
    <text evidence="2">The sequence shown here is derived from an EMBL/GenBank/DDBJ whole genome shotgun (WGS) entry which is preliminary data.</text>
</comment>
<evidence type="ECO:0000313" key="5">
    <source>
        <dbReference type="Proteomes" id="UP000663852"/>
    </source>
</evidence>
<feature type="domain" description="Fas-associated factor 1/2-like UAS" evidence="1">
    <location>
        <begin position="33"/>
        <end position="138"/>
    </location>
</feature>
<evidence type="ECO:0000313" key="3">
    <source>
        <dbReference type="EMBL" id="CAF1634868.1"/>
    </source>
</evidence>
<dbReference type="EMBL" id="CAJNOR010008574">
    <property type="protein sequence ID" value="CAF1634868.1"/>
    <property type="molecule type" value="Genomic_DNA"/>
</dbReference>
<proteinExistence type="predicted"/>
<keyword evidence="4" id="KW-1185">Reference proteome</keyword>
<dbReference type="EMBL" id="CAJNOJ010000183">
    <property type="protein sequence ID" value="CAF1256141.1"/>
    <property type="molecule type" value="Genomic_DNA"/>
</dbReference>